<evidence type="ECO:0000256" key="1">
    <source>
        <dbReference type="SAM" id="Phobius"/>
    </source>
</evidence>
<keyword evidence="1" id="KW-1133">Transmembrane helix</keyword>
<feature type="transmembrane region" description="Helical" evidence="1">
    <location>
        <begin position="134"/>
        <end position="151"/>
    </location>
</feature>
<proteinExistence type="predicted"/>
<keyword evidence="1" id="KW-0812">Transmembrane</keyword>
<dbReference type="GeneID" id="20079065"/>
<dbReference type="VEuPathDB" id="FungiDB:H310_02015"/>
<keyword evidence="1" id="KW-0472">Membrane</keyword>
<gene>
    <name evidence="2" type="ORF">H310_02015</name>
</gene>
<reference evidence="2" key="1">
    <citation type="submission" date="2013-12" db="EMBL/GenBank/DDBJ databases">
        <title>The Genome Sequence of Aphanomyces invadans NJM9701.</title>
        <authorList>
            <consortium name="The Broad Institute Genomics Platform"/>
            <person name="Russ C."/>
            <person name="Tyler B."/>
            <person name="van West P."/>
            <person name="Dieguez-Uribeondo J."/>
            <person name="Young S.K."/>
            <person name="Zeng Q."/>
            <person name="Gargeya S."/>
            <person name="Fitzgerald M."/>
            <person name="Abouelleil A."/>
            <person name="Alvarado L."/>
            <person name="Chapman S.B."/>
            <person name="Gainer-Dewar J."/>
            <person name="Goldberg J."/>
            <person name="Griggs A."/>
            <person name="Gujja S."/>
            <person name="Hansen M."/>
            <person name="Howarth C."/>
            <person name="Imamovic A."/>
            <person name="Ireland A."/>
            <person name="Larimer J."/>
            <person name="McCowan C."/>
            <person name="Murphy C."/>
            <person name="Pearson M."/>
            <person name="Poon T.W."/>
            <person name="Priest M."/>
            <person name="Roberts A."/>
            <person name="Saif S."/>
            <person name="Shea T."/>
            <person name="Sykes S."/>
            <person name="Wortman J."/>
            <person name="Nusbaum C."/>
            <person name="Birren B."/>
        </authorList>
    </citation>
    <scope>NUCLEOTIDE SEQUENCE [LARGE SCALE GENOMIC DNA]</scope>
    <source>
        <strain evidence="2">NJM9701</strain>
    </source>
</reference>
<organism evidence="2">
    <name type="scientific">Aphanomyces invadans</name>
    <dbReference type="NCBI Taxonomy" id="157072"/>
    <lineage>
        <taxon>Eukaryota</taxon>
        <taxon>Sar</taxon>
        <taxon>Stramenopiles</taxon>
        <taxon>Oomycota</taxon>
        <taxon>Saprolegniomycetes</taxon>
        <taxon>Saprolegniales</taxon>
        <taxon>Verrucalvaceae</taxon>
        <taxon>Aphanomyces</taxon>
    </lineage>
</organism>
<name>A0A024UMJ8_9STRA</name>
<dbReference type="AlphaFoldDB" id="A0A024UMJ8"/>
<dbReference type="EMBL" id="KI913954">
    <property type="protein sequence ID" value="ETW07514.1"/>
    <property type="molecule type" value="Genomic_DNA"/>
</dbReference>
<protein>
    <submittedName>
        <fullName evidence="2">Uncharacterized protein</fullName>
    </submittedName>
</protein>
<evidence type="ECO:0000313" key="2">
    <source>
        <dbReference type="EMBL" id="ETW07514.1"/>
    </source>
</evidence>
<sequence>MEVCPWNCVKGKVGAETIRSAGDCFHVILVSDIRKLASNAVTLSSRSTVEGKPQEVEMPGVMSSKQMHKLHGAARRGSIAVSAPVLEYKTHAIASVVAQGLLEVCVNTKRFHGNFTCDIGLEGLHSAVLQTMGFLFLLQVFTFFMSTAAPFV</sequence>
<dbReference type="RefSeq" id="XP_008863607.1">
    <property type="nucleotide sequence ID" value="XM_008865385.1"/>
</dbReference>
<accession>A0A024UMJ8</accession>